<protein>
    <submittedName>
        <fullName evidence="1">DsbA family protein</fullName>
    </submittedName>
</protein>
<accession>A0AAW9SGZ5</accession>
<evidence type="ECO:0000313" key="2">
    <source>
        <dbReference type="Proteomes" id="UP001403385"/>
    </source>
</evidence>
<dbReference type="EMBL" id="JBDKWZ010000026">
    <property type="protein sequence ID" value="MEN7551758.1"/>
    <property type="molecule type" value="Genomic_DNA"/>
</dbReference>
<dbReference type="CDD" id="cd03025">
    <property type="entry name" value="DsbA_FrnE_like"/>
    <property type="match status" value="1"/>
</dbReference>
<dbReference type="Proteomes" id="UP001403385">
    <property type="component" value="Unassembled WGS sequence"/>
</dbReference>
<organism evidence="1 2">
    <name type="scientific">Rapidithrix thailandica</name>
    <dbReference type="NCBI Taxonomy" id="413964"/>
    <lineage>
        <taxon>Bacteria</taxon>
        <taxon>Pseudomonadati</taxon>
        <taxon>Bacteroidota</taxon>
        <taxon>Cytophagia</taxon>
        <taxon>Cytophagales</taxon>
        <taxon>Flammeovirgaceae</taxon>
        <taxon>Rapidithrix</taxon>
    </lineage>
</organism>
<dbReference type="SUPFAM" id="SSF52833">
    <property type="entry name" value="Thioredoxin-like"/>
    <property type="match status" value="1"/>
</dbReference>
<evidence type="ECO:0000313" key="1">
    <source>
        <dbReference type="EMBL" id="MEN7551758.1"/>
    </source>
</evidence>
<gene>
    <name evidence="1" type="ORF">AAG747_27835</name>
</gene>
<dbReference type="PANTHER" id="PTHR13887">
    <property type="entry name" value="GLUTATHIONE S-TRANSFERASE KAPPA"/>
    <property type="match status" value="1"/>
</dbReference>
<dbReference type="AlphaFoldDB" id="A0AAW9SGZ5"/>
<dbReference type="PANTHER" id="PTHR13887:SF47">
    <property type="entry name" value="CLPXP ADAPTER PROTEIN SPXH"/>
    <property type="match status" value="1"/>
</dbReference>
<dbReference type="InterPro" id="IPR036249">
    <property type="entry name" value="Thioredoxin-like_sf"/>
</dbReference>
<comment type="caution">
    <text evidence="1">The sequence shown here is derived from an EMBL/GenBank/DDBJ whole genome shotgun (WGS) entry which is preliminary data.</text>
</comment>
<proteinExistence type="predicted"/>
<sequence length="306" mass="34621">MSDPKNFSCDIETGVCAPSGEGILEEIHLNKPQKVQLIYYTDPICSACWAIEPELKKFKLEYGDYVDIEYKMGGLLPGWEGFADKANGIGQPSDVAPHWDEVGEHTGMSIDGDVWLEDPLSSSFPPSIAFKAMQKQGEEKALDFLRRIREMVFLEKKNITKEPVLLKAVEDCDGDKAQFQTDYHSEQVKQSFHSEMLAGRQMGVRGFPTFIFVGTEGTGFKISGMSGYANYELALERTVGYKVNPQPIPFNELELLKKYRYLATKEIAFVLDQNEAETLSALNKLEQQGLVQKVKQKYAFFWRIVD</sequence>
<keyword evidence="2" id="KW-1185">Reference proteome</keyword>
<dbReference type="Gene3D" id="3.40.30.10">
    <property type="entry name" value="Glutaredoxin"/>
    <property type="match status" value="1"/>
</dbReference>
<dbReference type="RefSeq" id="WP_346824537.1">
    <property type="nucleotide sequence ID" value="NZ_JBDKWZ010000026.1"/>
</dbReference>
<reference evidence="1 2" key="1">
    <citation type="submission" date="2024-04" db="EMBL/GenBank/DDBJ databases">
        <title>Novel genus in family Flammeovirgaceae.</title>
        <authorList>
            <person name="Nguyen T.H."/>
            <person name="Vuong T.Q."/>
            <person name="Le H."/>
            <person name="Kim S.-G."/>
        </authorList>
    </citation>
    <scope>NUCLEOTIDE SEQUENCE [LARGE SCALE GENOMIC DNA]</scope>
    <source>
        <strain evidence="1 2">JCM 23209</strain>
    </source>
</reference>
<dbReference type="Pfam" id="PF13743">
    <property type="entry name" value="Thioredoxin_5"/>
    <property type="match status" value="1"/>
</dbReference>
<dbReference type="Gene3D" id="1.10.472.60">
    <property type="entry name" value="putative protein disulfide isomerase domain"/>
    <property type="match status" value="1"/>
</dbReference>
<name>A0AAW9SGZ5_9BACT</name>